<evidence type="ECO:0000313" key="6">
    <source>
        <dbReference type="EMBL" id="OEU90587.1"/>
    </source>
</evidence>
<dbReference type="InterPro" id="IPR036390">
    <property type="entry name" value="WH_DNA-bd_sf"/>
</dbReference>
<keyword evidence="3" id="KW-0804">Transcription</keyword>
<dbReference type="Proteomes" id="UP000176087">
    <property type="component" value="Unassembled WGS sequence"/>
</dbReference>
<accession>A0A1E7JQM5</accession>
<keyword evidence="1" id="KW-0805">Transcription regulation</keyword>
<reference evidence="6 7" key="1">
    <citation type="journal article" date="2016" name="Front. Microbiol.">
        <title>Comparative Genomics Analysis of Streptomyces Species Reveals Their Adaptation to the Marine Environment and Their Diversity at the Genomic Level.</title>
        <authorList>
            <person name="Tian X."/>
            <person name="Zhang Z."/>
            <person name="Yang T."/>
            <person name="Chen M."/>
            <person name="Li J."/>
            <person name="Chen F."/>
            <person name="Yang J."/>
            <person name="Li W."/>
            <person name="Zhang B."/>
            <person name="Zhang Z."/>
            <person name="Wu J."/>
            <person name="Zhang C."/>
            <person name="Long L."/>
            <person name="Xiao J."/>
        </authorList>
    </citation>
    <scope>NUCLEOTIDE SEQUENCE [LARGE SCALE GENOMIC DNA]</scope>
    <source>
        <strain evidence="6 7">SCSIO 10390</strain>
    </source>
</reference>
<dbReference type="EMBL" id="LJGT01000038">
    <property type="protein sequence ID" value="OEU90587.1"/>
    <property type="molecule type" value="Genomic_DNA"/>
</dbReference>
<dbReference type="PATRIC" id="fig|933944.5.peg.5970"/>
<name>A0A1E7JQM5_9ACTN</name>
<dbReference type="PROSITE" id="PS51118">
    <property type="entry name" value="HTH_HXLR"/>
    <property type="match status" value="1"/>
</dbReference>
<evidence type="ECO:0000313" key="7">
    <source>
        <dbReference type="Proteomes" id="UP000176087"/>
    </source>
</evidence>
<dbReference type="RefSeq" id="WP_070009464.1">
    <property type="nucleotide sequence ID" value="NZ_LJGS01000036.1"/>
</dbReference>
<evidence type="ECO:0000256" key="3">
    <source>
        <dbReference type="ARBA" id="ARBA00023163"/>
    </source>
</evidence>
<gene>
    <name evidence="6" type="ORF">AN215_14425</name>
</gene>
<feature type="domain" description="HTH hxlR-type" evidence="5">
    <location>
        <begin position="25"/>
        <end position="117"/>
    </location>
</feature>
<evidence type="ECO:0000256" key="2">
    <source>
        <dbReference type="ARBA" id="ARBA00023125"/>
    </source>
</evidence>
<dbReference type="Gene3D" id="1.10.10.10">
    <property type="entry name" value="Winged helix-like DNA-binding domain superfamily/Winged helix DNA-binding domain"/>
    <property type="match status" value="1"/>
</dbReference>
<organism evidence="6 7">
    <name type="scientific">Streptomyces abyssalis</name>
    <dbReference type="NCBI Taxonomy" id="933944"/>
    <lineage>
        <taxon>Bacteria</taxon>
        <taxon>Bacillati</taxon>
        <taxon>Actinomycetota</taxon>
        <taxon>Actinomycetes</taxon>
        <taxon>Kitasatosporales</taxon>
        <taxon>Streptomycetaceae</taxon>
        <taxon>Streptomyces</taxon>
    </lineage>
</organism>
<dbReference type="Pfam" id="PF01638">
    <property type="entry name" value="HxlR"/>
    <property type="match status" value="1"/>
</dbReference>
<keyword evidence="2" id="KW-0238">DNA-binding</keyword>
<feature type="region of interest" description="Disordered" evidence="4">
    <location>
        <begin position="113"/>
        <end position="132"/>
    </location>
</feature>
<feature type="compositionally biased region" description="Acidic residues" evidence="4">
    <location>
        <begin position="1"/>
        <end position="11"/>
    </location>
</feature>
<dbReference type="PANTHER" id="PTHR33204:SF37">
    <property type="entry name" value="HTH-TYPE TRANSCRIPTIONAL REGULATOR YODB"/>
    <property type="match status" value="1"/>
</dbReference>
<dbReference type="GO" id="GO:0003677">
    <property type="term" value="F:DNA binding"/>
    <property type="evidence" value="ECO:0007669"/>
    <property type="project" value="UniProtKB-KW"/>
</dbReference>
<evidence type="ECO:0000256" key="1">
    <source>
        <dbReference type="ARBA" id="ARBA00023015"/>
    </source>
</evidence>
<dbReference type="SUPFAM" id="SSF46785">
    <property type="entry name" value="Winged helix' DNA-binding domain"/>
    <property type="match status" value="1"/>
</dbReference>
<proteinExistence type="predicted"/>
<evidence type="ECO:0000256" key="4">
    <source>
        <dbReference type="SAM" id="MobiDB-lite"/>
    </source>
</evidence>
<protein>
    <submittedName>
        <fullName evidence="6">Transcriptional regulator</fullName>
    </submittedName>
</protein>
<sequence>MSDDAERDAEEPLPGRRVRGSRTGRPIMAAFDLLGRRWTLRILWELRHGAVGFRALQQQCDDISPTVLNRRLREMRTAGLLEQDEARAHGLTPLAHDLIGALTPLQTWAERWAEARSADQAEDRPEGRRGAD</sequence>
<dbReference type="OrthoDB" id="8904061at2"/>
<dbReference type="STRING" id="933944.AN215_14425"/>
<feature type="region of interest" description="Disordered" evidence="4">
    <location>
        <begin position="1"/>
        <end position="21"/>
    </location>
</feature>
<dbReference type="InterPro" id="IPR002577">
    <property type="entry name" value="HTH_HxlR"/>
</dbReference>
<comment type="caution">
    <text evidence="6">The sequence shown here is derived from an EMBL/GenBank/DDBJ whole genome shotgun (WGS) entry which is preliminary data.</text>
</comment>
<keyword evidence="7" id="KW-1185">Reference proteome</keyword>
<dbReference type="AlphaFoldDB" id="A0A1E7JQM5"/>
<dbReference type="PANTHER" id="PTHR33204">
    <property type="entry name" value="TRANSCRIPTIONAL REGULATOR, MARR FAMILY"/>
    <property type="match status" value="1"/>
</dbReference>
<evidence type="ECO:0000259" key="5">
    <source>
        <dbReference type="PROSITE" id="PS51118"/>
    </source>
</evidence>
<dbReference type="InterPro" id="IPR036388">
    <property type="entry name" value="WH-like_DNA-bd_sf"/>
</dbReference>